<feature type="non-terminal residue" evidence="8">
    <location>
        <position position="264"/>
    </location>
</feature>
<evidence type="ECO:0000256" key="1">
    <source>
        <dbReference type="ARBA" id="ARBA00001947"/>
    </source>
</evidence>
<evidence type="ECO:0000256" key="5">
    <source>
        <dbReference type="RuleBase" id="RU361277"/>
    </source>
</evidence>
<dbReference type="InterPro" id="IPR036291">
    <property type="entry name" value="NAD(P)-bd_dom_sf"/>
</dbReference>
<keyword evidence="4" id="KW-0560">Oxidoreductase</keyword>
<name>A0A1E3P8C8_WICAA</name>
<dbReference type="InterPro" id="IPR013154">
    <property type="entry name" value="ADH-like_N"/>
</dbReference>
<evidence type="ECO:0000259" key="6">
    <source>
        <dbReference type="Pfam" id="PF00107"/>
    </source>
</evidence>
<dbReference type="OrthoDB" id="3941538at2759"/>
<accession>A0A1E3P8C8</accession>
<comment type="cofactor">
    <cofactor evidence="1 5">
        <name>Zn(2+)</name>
        <dbReference type="ChEBI" id="CHEBI:29105"/>
    </cofactor>
</comment>
<feature type="domain" description="Alcohol dehydrogenase-like N-terminal" evidence="7">
    <location>
        <begin position="32"/>
        <end position="142"/>
    </location>
</feature>
<keyword evidence="2 5" id="KW-0479">Metal-binding</keyword>
<feature type="domain" description="Alcohol dehydrogenase-like C-terminal" evidence="6">
    <location>
        <begin position="191"/>
        <end position="263"/>
    </location>
</feature>
<evidence type="ECO:0000313" key="8">
    <source>
        <dbReference type="EMBL" id="ODQ61628.1"/>
    </source>
</evidence>
<dbReference type="InterPro" id="IPR011032">
    <property type="entry name" value="GroES-like_sf"/>
</dbReference>
<dbReference type="Gene3D" id="3.90.180.10">
    <property type="entry name" value="Medium-chain alcohol dehydrogenases, catalytic domain"/>
    <property type="match status" value="1"/>
</dbReference>
<dbReference type="EMBL" id="KV454208">
    <property type="protein sequence ID" value="ODQ61628.1"/>
    <property type="molecule type" value="Genomic_DNA"/>
</dbReference>
<dbReference type="AlphaFoldDB" id="A0A1E3P8C8"/>
<keyword evidence="3 5" id="KW-0862">Zinc</keyword>
<dbReference type="STRING" id="683960.A0A1E3P8C8"/>
<dbReference type="SUPFAM" id="SSF51735">
    <property type="entry name" value="NAD(P)-binding Rossmann-fold domains"/>
    <property type="match status" value="1"/>
</dbReference>
<gene>
    <name evidence="8" type="ORF">WICANDRAFT_86548</name>
</gene>
<sequence>MPATTKTMMASVFKGPRDIQLQQVPIPEIQSPKDAIIKIKATALCGTELHMYRGDVVPKNADYITGHEFNGTVVAVGDDVHDFKPGDDVLSTFTSQCGECWACKDGLSSSCIDSKVFGTWALNGGQAEYVRIPYADSVLYPLPSHMNPYTALLMSDIFPTGWLCVNNYLKKIAYDPKRIANDVILQLGAGPVGLCCVAAAKELGIQKLYIADTVESRLVEAEKLGAIPINLNNVKDVPGFIKSKTIANRGADAIFEVVGNAAAL</sequence>
<dbReference type="GO" id="GO:0008270">
    <property type="term" value="F:zinc ion binding"/>
    <property type="evidence" value="ECO:0007669"/>
    <property type="project" value="InterPro"/>
</dbReference>
<dbReference type="PANTHER" id="PTHR42813:SF2">
    <property type="entry name" value="DEHYDROGENASE, ZINC-CONTAINING, PUTATIVE (AFU_ORTHOLOGUE AFUA_2G02810)-RELATED"/>
    <property type="match status" value="1"/>
</dbReference>
<dbReference type="GeneID" id="30203296"/>
<evidence type="ECO:0000256" key="4">
    <source>
        <dbReference type="ARBA" id="ARBA00023002"/>
    </source>
</evidence>
<dbReference type="InterPro" id="IPR002328">
    <property type="entry name" value="ADH_Zn_CS"/>
</dbReference>
<dbReference type="SUPFAM" id="SSF50129">
    <property type="entry name" value="GroES-like"/>
    <property type="match status" value="1"/>
</dbReference>
<evidence type="ECO:0000256" key="2">
    <source>
        <dbReference type="ARBA" id="ARBA00022723"/>
    </source>
</evidence>
<dbReference type="Pfam" id="PF08240">
    <property type="entry name" value="ADH_N"/>
    <property type="match status" value="1"/>
</dbReference>
<proteinExistence type="inferred from homology"/>
<evidence type="ECO:0000313" key="9">
    <source>
        <dbReference type="Proteomes" id="UP000094112"/>
    </source>
</evidence>
<dbReference type="RefSeq" id="XP_019040835.1">
    <property type="nucleotide sequence ID" value="XM_019186050.1"/>
</dbReference>
<evidence type="ECO:0000256" key="3">
    <source>
        <dbReference type="ARBA" id="ARBA00022833"/>
    </source>
</evidence>
<dbReference type="GO" id="GO:0016491">
    <property type="term" value="F:oxidoreductase activity"/>
    <property type="evidence" value="ECO:0007669"/>
    <property type="project" value="UniProtKB-KW"/>
</dbReference>
<comment type="similarity">
    <text evidence="5">Belongs to the zinc-containing alcohol dehydrogenase family.</text>
</comment>
<dbReference type="PANTHER" id="PTHR42813">
    <property type="entry name" value="ZINC-TYPE ALCOHOL DEHYDROGENASE-LIKE"/>
    <property type="match status" value="1"/>
</dbReference>
<dbReference type="InterPro" id="IPR013149">
    <property type="entry name" value="ADH-like_C"/>
</dbReference>
<dbReference type="Pfam" id="PF00107">
    <property type="entry name" value="ADH_zinc_N"/>
    <property type="match status" value="1"/>
</dbReference>
<organism evidence="8 9">
    <name type="scientific">Wickerhamomyces anomalus (strain ATCC 58044 / CBS 1984 / NCYC 433 / NRRL Y-366-8)</name>
    <name type="common">Yeast</name>
    <name type="synonym">Hansenula anomala</name>
    <dbReference type="NCBI Taxonomy" id="683960"/>
    <lineage>
        <taxon>Eukaryota</taxon>
        <taxon>Fungi</taxon>
        <taxon>Dikarya</taxon>
        <taxon>Ascomycota</taxon>
        <taxon>Saccharomycotina</taxon>
        <taxon>Saccharomycetes</taxon>
        <taxon>Phaffomycetales</taxon>
        <taxon>Wickerhamomycetaceae</taxon>
        <taxon>Wickerhamomyces</taxon>
    </lineage>
</organism>
<dbReference type="Proteomes" id="UP000094112">
    <property type="component" value="Unassembled WGS sequence"/>
</dbReference>
<protein>
    <submittedName>
        <fullName evidence="8">Uncharacterized protein</fullName>
    </submittedName>
</protein>
<evidence type="ECO:0000259" key="7">
    <source>
        <dbReference type="Pfam" id="PF08240"/>
    </source>
</evidence>
<keyword evidence="9" id="KW-1185">Reference proteome</keyword>
<dbReference type="Gene3D" id="3.40.50.720">
    <property type="entry name" value="NAD(P)-binding Rossmann-like Domain"/>
    <property type="match status" value="1"/>
</dbReference>
<dbReference type="PROSITE" id="PS00059">
    <property type="entry name" value="ADH_ZINC"/>
    <property type="match status" value="1"/>
</dbReference>
<reference evidence="8 9" key="1">
    <citation type="journal article" date="2016" name="Proc. Natl. Acad. Sci. U.S.A.">
        <title>Comparative genomics of biotechnologically important yeasts.</title>
        <authorList>
            <person name="Riley R."/>
            <person name="Haridas S."/>
            <person name="Wolfe K.H."/>
            <person name="Lopes M.R."/>
            <person name="Hittinger C.T."/>
            <person name="Goeker M."/>
            <person name="Salamov A.A."/>
            <person name="Wisecaver J.H."/>
            <person name="Long T.M."/>
            <person name="Calvey C.H."/>
            <person name="Aerts A.L."/>
            <person name="Barry K.W."/>
            <person name="Choi C."/>
            <person name="Clum A."/>
            <person name="Coughlan A.Y."/>
            <person name="Deshpande S."/>
            <person name="Douglass A.P."/>
            <person name="Hanson S.J."/>
            <person name="Klenk H.-P."/>
            <person name="LaButti K.M."/>
            <person name="Lapidus A."/>
            <person name="Lindquist E.A."/>
            <person name="Lipzen A.M."/>
            <person name="Meier-Kolthoff J.P."/>
            <person name="Ohm R.A."/>
            <person name="Otillar R.P."/>
            <person name="Pangilinan J.L."/>
            <person name="Peng Y."/>
            <person name="Rokas A."/>
            <person name="Rosa C.A."/>
            <person name="Scheuner C."/>
            <person name="Sibirny A.A."/>
            <person name="Slot J.C."/>
            <person name="Stielow J.B."/>
            <person name="Sun H."/>
            <person name="Kurtzman C.P."/>
            <person name="Blackwell M."/>
            <person name="Grigoriev I.V."/>
            <person name="Jeffries T.W."/>
        </authorList>
    </citation>
    <scope>NUCLEOTIDE SEQUENCE [LARGE SCALE GENOMIC DNA]</scope>
    <source>
        <strain evidence="9">ATCC 58044 / CBS 1984 / NCYC 433 / NRRL Y-366-8</strain>
    </source>
</reference>